<proteinExistence type="predicted"/>
<dbReference type="Ensembl" id="ENSUMAT00000011037.1">
    <property type="protein sequence ID" value="ENSUMAP00000009233.1"/>
    <property type="gene ID" value="ENSUMAG00000006983.1"/>
</dbReference>
<dbReference type="PANTHER" id="PTHR18884">
    <property type="entry name" value="SEPTIN"/>
    <property type="match status" value="1"/>
</dbReference>
<protein>
    <recommendedName>
        <fullName evidence="2">Septin-type G domain-containing protein</fullName>
    </recommendedName>
</protein>
<dbReference type="PROSITE" id="PS51719">
    <property type="entry name" value="G_SEPTIN"/>
    <property type="match status" value="1"/>
</dbReference>
<feature type="region of interest" description="Disordered" evidence="1">
    <location>
        <begin position="1"/>
        <end position="30"/>
    </location>
</feature>
<organism evidence="3">
    <name type="scientific">Ursus maritimus</name>
    <name type="common">Polar bear</name>
    <name type="synonym">Thalarctos maritimus</name>
    <dbReference type="NCBI Taxonomy" id="29073"/>
    <lineage>
        <taxon>Eukaryota</taxon>
        <taxon>Metazoa</taxon>
        <taxon>Chordata</taxon>
        <taxon>Craniata</taxon>
        <taxon>Vertebrata</taxon>
        <taxon>Euteleostomi</taxon>
        <taxon>Mammalia</taxon>
        <taxon>Eutheria</taxon>
        <taxon>Laurasiatheria</taxon>
        <taxon>Carnivora</taxon>
        <taxon>Caniformia</taxon>
        <taxon>Ursidae</taxon>
        <taxon>Ursus</taxon>
    </lineage>
</organism>
<dbReference type="InterPro" id="IPR030379">
    <property type="entry name" value="G_SEPTIN_dom"/>
</dbReference>
<evidence type="ECO:0000259" key="2">
    <source>
        <dbReference type="PROSITE" id="PS51719"/>
    </source>
</evidence>
<evidence type="ECO:0000313" key="3">
    <source>
        <dbReference type="Ensembl" id="ENSUMAP00000009233"/>
    </source>
</evidence>
<sequence length="106" mass="11569">MSEPGREQGIRLPQERQRAPDLPHPGPQDIDKQYVGFATLPNQVHRKSVKKGFDFTLMVAGESGLGKSTLVHSLFLTDLYKDRKLLSAEGEWAPGSRGTGSPSPAV</sequence>
<dbReference type="GeneTree" id="ENSGT00940000159913"/>
<feature type="domain" description="Septin-type G" evidence="2">
    <location>
        <begin position="51"/>
        <end position="106"/>
    </location>
</feature>
<accession>A0A452TMW8</accession>
<dbReference type="Pfam" id="PF00735">
    <property type="entry name" value="Septin"/>
    <property type="match status" value="1"/>
</dbReference>
<dbReference type="SUPFAM" id="SSF52540">
    <property type="entry name" value="P-loop containing nucleoside triphosphate hydrolases"/>
    <property type="match status" value="1"/>
</dbReference>
<dbReference type="GO" id="GO:0005525">
    <property type="term" value="F:GTP binding"/>
    <property type="evidence" value="ECO:0007669"/>
    <property type="project" value="InterPro"/>
</dbReference>
<dbReference type="AlphaFoldDB" id="A0A452TMW8"/>
<evidence type="ECO:0000256" key="1">
    <source>
        <dbReference type="SAM" id="MobiDB-lite"/>
    </source>
</evidence>
<reference evidence="3" key="1">
    <citation type="submission" date="2019-03" db="UniProtKB">
        <authorList>
            <consortium name="Ensembl"/>
        </authorList>
    </citation>
    <scope>IDENTIFICATION</scope>
</reference>
<dbReference type="Gene3D" id="3.40.50.300">
    <property type="entry name" value="P-loop containing nucleotide triphosphate hydrolases"/>
    <property type="match status" value="1"/>
</dbReference>
<name>A0A452TMW8_URSMA</name>
<dbReference type="InterPro" id="IPR027417">
    <property type="entry name" value="P-loop_NTPase"/>
</dbReference>
<feature type="compositionally biased region" description="Basic and acidic residues" evidence="1">
    <location>
        <begin position="1"/>
        <end position="21"/>
    </location>
</feature>